<reference evidence="1 2" key="1">
    <citation type="submission" date="2014-04" db="EMBL/GenBank/DDBJ databases">
        <title>Draft genome sequence of Photobacterium halotolerans S2753: a solonamide, ngercheumicin and holomycin producer.</title>
        <authorList>
            <person name="Machado H.R."/>
            <person name="Gram L."/>
        </authorList>
    </citation>
    <scope>NUCLEOTIDE SEQUENCE [LARGE SCALE GENOMIC DNA]</scope>
    <source>
        <strain evidence="1 2">S2753</strain>
    </source>
</reference>
<comment type="caution">
    <text evidence="1">The sequence shown here is derived from an EMBL/GenBank/DDBJ whole genome shotgun (WGS) entry which is preliminary data.</text>
</comment>
<dbReference type="STRING" id="1654360.EA58_10945"/>
<gene>
    <name evidence="1" type="ORF">EA58_10945</name>
</gene>
<name>A0A066RVX1_9GAMM</name>
<evidence type="ECO:0000313" key="2">
    <source>
        <dbReference type="Proteomes" id="UP000027192"/>
    </source>
</evidence>
<dbReference type="Proteomes" id="UP000027192">
    <property type="component" value="Unassembled WGS sequence"/>
</dbReference>
<evidence type="ECO:0000313" key="1">
    <source>
        <dbReference type="EMBL" id="KDM91533.1"/>
    </source>
</evidence>
<protein>
    <submittedName>
        <fullName evidence="1">Uncharacterized protein</fullName>
    </submittedName>
</protein>
<keyword evidence="2" id="KW-1185">Reference proteome</keyword>
<organism evidence="1 2">
    <name type="scientific">Photobacterium galatheae</name>
    <dbReference type="NCBI Taxonomy" id="1654360"/>
    <lineage>
        <taxon>Bacteria</taxon>
        <taxon>Pseudomonadati</taxon>
        <taxon>Pseudomonadota</taxon>
        <taxon>Gammaproteobacteria</taxon>
        <taxon>Vibrionales</taxon>
        <taxon>Vibrionaceae</taxon>
        <taxon>Photobacterium</taxon>
    </lineage>
</organism>
<dbReference type="RefSeq" id="WP_036752196.1">
    <property type="nucleotide sequence ID" value="NZ_JAGSGC010000006.1"/>
</dbReference>
<proteinExistence type="predicted"/>
<dbReference type="AlphaFoldDB" id="A0A066RVX1"/>
<dbReference type="EMBL" id="JMIB01000021">
    <property type="protein sequence ID" value="KDM91533.1"/>
    <property type="molecule type" value="Genomic_DNA"/>
</dbReference>
<sequence>MSEILEFPSNYYIFSAFFEKSKSDSGLEISDMKNKYTLEYKYENFHKLSDDTESVRLKNVRPLSFIPVISESADGVDNTAAEQWRSLTNTQREDVVKDWIENQPTVVEAPMILERPAPQVNPVNHPISR</sequence>
<accession>A0A066RVX1</accession>